<dbReference type="PANTHER" id="PTHR13707">
    <property type="entry name" value="KETOACID-COENZYME A TRANSFERASE"/>
    <property type="match status" value="1"/>
</dbReference>
<dbReference type="PANTHER" id="PTHR13707:SF57">
    <property type="entry name" value="SUCCINYL-COA:3-KETOACID COENZYME A TRANSFERASE SUBUNIT B-RELATED"/>
    <property type="match status" value="1"/>
</dbReference>
<dbReference type="SMART" id="SM00882">
    <property type="entry name" value="CoA_trans"/>
    <property type="match status" value="1"/>
</dbReference>
<evidence type="ECO:0000313" key="3">
    <source>
        <dbReference type="EMBL" id="KRT35233.1"/>
    </source>
</evidence>
<evidence type="ECO:0000256" key="1">
    <source>
        <dbReference type="ARBA" id="ARBA00007047"/>
    </source>
</evidence>
<evidence type="ECO:0000313" key="4">
    <source>
        <dbReference type="Proteomes" id="UP000005273"/>
    </source>
</evidence>
<name>A0A0T5XA52_9BACT</name>
<dbReference type="Gene3D" id="3.40.1080.10">
    <property type="entry name" value="Glutaconate Coenzyme A-transferase"/>
    <property type="match status" value="1"/>
</dbReference>
<dbReference type="AlphaFoldDB" id="A0A0T5XA52"/>
<evidence type="ECO:0000256" key="2">
    <source>
        <dbReference type="ARBA" id="ARBA00022679"/>
    </source>
</evidence>
<reference evidence="4" key="1">
    <citation type="submission" date="2012-09" db="EMBL/GenBank/DDBJ databases">
        <authorList>
            <person name="Weinstock G."/>
            <person name="Sodergren E."/>
            <person name="Clifton S."/>
            <person name="Fulton L."/>
            <person name="Fulton B."/>
            <person name="Courtney L."/>
            <person name="Fronick C."/>
            <person name="Harrison M."/>
            <person name="Strong C."/>
            <person name="Farmer C."/>
            <person name="Delehaunty K."/>
            <person name="Markovic C."/>
            <person name="Hall O."/>
            <person name="Minx P."/>
            <person name="Tomlinson C."/>
            <person name="Mitreva M."/>
            <person name="Nelson J."/>
            <person name="Hou S."/>
            <person name="Wollam A."/>
            <person name="Pepin K.H."/>
            <person name="Johnson M."/>
            <person name="Bhonagiri V."/>
            <person name="Nash W.E."/>
            <person name="Suruliraj S."/>
            <person name="Warren W."/>
            <person name="Chinwalla A."/>
            <person name="Mardis E.R."/>
            <person name="Wilson R.K."/>
        </authorList>
    </citation>
    <scope>NUCLEOTIDE SEQUENCE [LARGE SCALE GENOMIC DNA]</scope>
    <source>
        <strain evidence="4">OS1</strain>
    </source>
</reference>
<keyword evidence="4" id="KW-1185">Reference proteome</keyword>
<dbReference type="Proteomes" id="UP000005273">
    <property type="component" value="Unassembled WGS sequence"/>
</dbReference>
<protein>
    <submittedName>
        <fullName evidence="3">Butyrate--acetoacetate CoA-transferase subunit B</fullName>
    </submittedName>
</protein>
<dbReference type="Pfam" id="PF01144">
    <property type="entry name" value="CoA_trans"/>
    <property type="match status" value="1"/>
</dbReference>
<dbReference type="GO" id="GO:0008410">
    <property type="term" value="F:CoA-transferase activity"/>
    <property type="evidence" value="ECO:0007669"/>
    <property type="project" value="InterPro"/>
</dbReference>
<dbReference type="InterPro" id="IPR004165">
    <property type="entry name" value="CoA_trans_fam_I"/>
</dbReference>
<dbReference type="RefSeq" id="WP_009202129.1">
    <property type="nucleotide sequence ID" value="NZ_ACJX03000001.1"/>
</dbReference>
<organism evidence="3 4">
    <name type="scientific">Acetomicrobium hydrogeniformans ATCC BAA-1850</name>
    <dbReference type="NCBI Taxonomy" id="592015"/>
    <lineage>
        <taxon>Bacteria</taxon>
        <taxon>Thermotogati</taxon>
        <taxon>Synergistota</taxon>
        <taxon>Synergistia</taxon>
        <taxon>Synergistales</taxon>
        <taxon>Acetomicrobiaceae</taxon>
        <taxon>Acetomicrobium</taxon>
    </lineage>
</organism>
<comment type="similarity">
    <text evidence="1">Belongs to the 3-oxoacid CoA-transferase subunit B family.</text>
</comment>
<dbReference type="InterPro" id="IPR037171">
    <property type="entry name" value="NagB/RpiA_transferase-like"/>
</dbReference>
<gene>
    <name evidence="3" type="ORF">HMPREF1705_04498</name>
</gene>
<keyword evidence="2 3" id="KW-0808">Transferase</keyword>
<dbReference type="STRING" id="592015.HMPREF1705_04498"/>
<dbReference type="InterPro" id="IPR012791">
    <property type="entry name" value="3-oxoacid_CoA-transf_B"/>
</dbReference>
<comment type="caution">
    <text evidence="3">The sequence shown here is derived from an EMBL/GenBank/DDBJ whole genome shotgun (WGS) entry which is preliminary data.</text>
</comment>
<dbReference type="SUPFAM" id="SSF100950">
    <property type="entry name" value="NagB/RpiA/CoA transferase-like"/>
    <property type="match status" value="1"/>
</dbReference>
<proteinExistence type="inferred from homology"/>
<dbReference type="EMBL" id="ACJX03000001">
    <property type="protein sequence ID" value="KRT35233.1"/>
    <property type="molecule type" value="Genomic_DNA"/>
</dbReference>
<dbReference type="eggNOG" id="COG2057">
    <property type="taxonomic scope" value="Bacteria"/>
</dbReference>
<sequence length="229" mass="24570">MPIELNEEMVRQRIARRIAREFHDGDVVNLGIGIPTLVSDYIPEDVRIIFQTENGAVGAGPAPDKPDLRFIGAGGRPLTILPGGCFVASDLSFGLIRGGHVDATVLGALQVSQEGDLANWMVPGKIVPGMGGAMDLVVGARRVIIATTHTTKKGEAKILRKCTLPLTAKGVVKLIVTEFAVFSIEKGQMKLLEIAPEVTLEDIKAMTDADFTVAEPLITMQGVEEEEEE</sequence>
<accession>A0A0T5XA52</accession>
<dbReference type="NCBIfam" id="TIGR02428">
    <property type="entry name" value="pcaJ_scoB_fam"/>
    <property type="match status" value="1"/>
</dbReference>